<keyword evidence="6 8" id="KW-1133">Transmembrane helix</keyword>
<comment type="similarity">
    <text evidence="2">Belongs to the BCCT transporter (TC 2.A.15) family.</text>
</comment>
<feature type="transmembrane region" description="Helical" evidence="8">
    <location>
        <begin position="368"/>
        <end position="393"/>
    </location>
</feature>
<evidence type="ECO:0000256" key="7">
    <source>
        <dbReference type="ARBA" id="ARBA00023136"/>
    </source>
</evidence>
<dbReference type="Pfam" id="PF02028">
    <property type="entry name" value="BCCT"/>
    <property type="match status" value="1"/>
</dbReference>
<evidence type="ECO:0000256" key="6">
    <source>
        <dbReference type="ARBA" id="ARBA00022989"/>
    </source>
</evidence>
<keyword evidence="7 8" id="KW-0472">Membrane</keyword>
<dbReference type="GO" id="GO:0005886">
    <property type="term" value="C:plasma membrane"/>
    <property type="evidence" value="ECO:0007669"/>
    <property type="project" value="UniProtKB-SubCell"/>
</dbReference>
<dbReference type="PROSITE" id="PS01303">
    <property type="entry name" value="BCCT"/>
    <property type="match status" value="1"/>
</dbReference>
<reference evidence="9 10" key="1">
    <citation type="submission" date="2016-11" db="EMBL/GenBank/DDBJ databases">
        <title>Trade-off between light-utilization and light-protection in marine flavobacteria.</title>
        <authorList>
            <person name="Kumagai Y."/>
        </authorList>
    </citation>
    <scope>NUCLEOTIDE SEQUENCE [LARGE SCALE GENOMIC DNA]</scope>
    <source>
        <strain evidence="9 10">NBRC 107125</strain>
    </source>
</reference>
<dbReference type="STRING" id="716816.BST96_02890"/>
<dbReference type="OrthoDB" id="9775735at2"/>
<dbReference type="Proteomes" id="UP000193450">
    <property type="component" value="Chromosome"/>
</dbReference>
<feature type="transmembrane region" description="Helical" evidence="8">
    <location>
        <begin position="255"/>
        <end position="273"/>
    </location>
</feature>
<feature type="transmembrane region" description="Helical" evidence="8">
    <location>
        <begin position="72"/>
        <end position="91"/>
    </location>
</feature>
<feature type="transmembrane region" description="Helical" evidence="8">
    <location>
        <begin position="466"/>
        <end position="488"/>
    </location>
</feature>
<feature type="transmembrane region" description="Helical" evidence="8">
    <location>
        <begin position="207"/>
        <end position="235"/>
    </location>
</feature>
<evidence type="ECO:0000256" key="1">
    <source>
        <dbReference type="ARBA" id="ARBA00004651"/>
    </source>
</evidence>
<keyword evidence="3" id="KW-0813">Transport</keyword>
<sequence>MQQKNSGTQHYPIDYEVGQDNVEIMGMDIHNPVFFLSSLLIILFVTGTIIYPEGANTLLNDVKAWCLTNFDWFLMGSANFLLLFCIGLAASPFGRIRLGGAKAQPDFSRMSWFSMLFAAGMGIGLMFWGVAEPMAYFSGWGGTPFAVEAFSDDAAALAIPATLYHWGFHAWSIYAVVGLALAFFYYNKGMPLTIRSVFYPLFGDRVWGWLGHGIDILAVLATIFGLATSLGLGASQVSAGLNFLFGIPDQLNTKIGIVIGVTFIAVISVFRGLEGGVKVLSNINMLVAFLLFLFVFFAGPTQAIVNGILATTGTYIAQLIPLSLWSDRPDTQWMQDWTVFYWAWWVSWSPFVGMFIARISKGRTLREFIIAVLLVPVVVTLLWMSTFGVSALVQAQNGIGELANGLSSPSLATFQMLQQLPLAQLTTGLGIMLVMVFFVTSSDSGSLVIDSITAGGKLDAPIPQRIFWAVMGGLIAGTLLFGGGKAALSALQAGAIATGLPFTLVLLTMCGSLIIGLSKERSHLPKTH</sequence>
<feature type="transmembrane region" description="Helical" evidence="8">
    <location>
        <begin position="168"/>
        <end position="186"/>
    </location>
</feature>
<dbReference type="PANTHER" id="PTHR30047">
    <property type="entry name" value="HIGH-AFFINITY CHOLINE TRANSPORT PROTEIN-RELATED"/>
    <property type="match status" value="1"/>
</dbReference>
<keyword evidence="4" id="KW-1003">Cell membrane</keyword>
<accession>A0A1X9N9N2</accession>
<dbReference type="AlphaFoldDB" id="A0A1X9N9N2"/>
<feature type="transmembrane region" description="Helical" evidence="8">
    <location>
        <begin position="420"/>
        <end position="439"/>
    </location>
</feature>
<protein>
    <submittedName>
        <fullName evidence="9">Glycine/betaine ABC transporter</fullName>
    </submittedName>
</protein>
<dbReference type="RefSeq" id="WP_085757242.1">
    <property type="nucleotide sequence ID" value="NZ_CP019343.1"/>
</dbReference>
<feature type="transmembrane region" description="Helical" evidence="8">
    <location>
        <begin position="494"/>
        <end position="517"/>
    </location>
</feature>
<feature type="transmembrane region" description="Helical" evidence="8">
    <location>
        <begin position="285"/>
        <end position="317"/>
    </location>
</feature>
<gene>
    <name evidence="9" type="ORF">BST96_02890</name>
</gene>
<evidence type="ECO:0000313" key="10">
    <source>
        <dbReference type="Proteomes" id="UP000193450"/>
    </source>
</evidence>
<dbReference type="NCBIfam" id="TIGR00842">
    <property type="entry name" value="bcct"/>
    <property type="match status" value="1"/>
</dbReference>
<evidence type="ECO:0000313" key="9">
    <source>
        <dbReference type="EMBL" id="ARN73142.1"/>
    </source>
</evidence>
<evidence type="ECO:0000256" key="3">
    <source>
        <dbReference type="ARBA" id="ARBA00022448"/>
    </source>
</evidence>
<name>A0A1X9N9N2_9GAMM</name>
<organism evidence="9 10">
    <name type="scientific">Oceanicoccus sagamiensis</name>
    <dbReference type="NCBI Taxonomy" id="716816"/>
    <lineage>
        <taxon>Bacteria</taxon>
        <taxon>Pseudomonadati</taxon>
        <taxon>Pseudomonadota</taxon>
        <taxon>Gammaproteobacteria</taxon>
        <taxon>Cellvibrionales</taxon>
        <taxon>Spongiibacteraceae</taxon>
        <taxon>Oceanicoccus</taxon>
    </lineage>
</organism>
<evidence type="ECO:0000256" key="8">
    <source>
        <dbReference type="SAM" id="Phobius"/>
    </source>
</evidence>
<dbReference type="GO" id="GO:0022857">
    <property type="term" value="F:transmembrane transporter activity"/>
    <property type="evidence" value="ECO:0007669"/>
    <property type="project" value="InterPro"/>
</dbReference>
<proteinExistence type="inferred from homology"/>
<dbReference type="KEGG" id="osg:BST96_02890"/>
<dbReference type="InterPro" id="IPR018093">
    <property type="entry name" value="BCCT_CS"/>
</dbReference>
<evidence type="ECO:0000256" key="2">
    <source>
        <dbReference type="ARBA" id="ARBA00005658"/>
    </source>
</evidence>
<comment type="subcellular location">
    <subcellularLocation>
        <location evidence="1">Cell membrane</location>
        <topology evidence="1">Multi-pass membrane protein</topology>
    </subcellularLocation>
</comment>
<feature type="transmembrane region" description="Helical" evidence="8">
    <location>
        <begin position="112"/>
        <end position="131"/>
    </location>
</feature>
<keyword evidence="5 8" id="KW-0812">Transmembrane</keyword>
<dbReference type="EMBL" id="CP019343">
    <property type="protein sequence ID" value="ARN73142.1"/>
    <property type="molecule type" value="Genomic_DNA"/>
</dbReference>
<evidence type="ECO:0000256" key="5">
    <source>
        <dbReference type="ARBA" id="ARBA00022692"/>
    </source>
</evidence>
<dbReference type="InterPro" id="IPR000060">
    <property type="entry name" value="BCCT_transptr"/>
</dbReference>
<keyword evidence="10" id="KW-1185">Reference proteome</keyword>
<feature type="transmembrane region" description="Helical" evidence="8">
    <location>
        <begin position="337"/>
        <end position="356"/>
    </location>
</feature>
<evidence type="ECO:0000256" key="4">
    <source>
        <dbReference type="ARBA" id="ARBA00022475"/>
    </source>
</evidence>
<dbReference type="PANTHER" id="PTHR30047:SF7">
    <property type="entry name" value="HIGH-AFFINITY CHOLINE TRANSPORT PROTEIN"/>
    <property type="match status" value="1"/>
</dbReference>
<feature type="transmembrane region" description="Helical" evidence="8">
    <location>
        <begin position="33"/>
        <end position="52"/>
    </location>
</feature>